<name>A0A845G8J0_9BURK</name>
<sequence length="324" mass="35350">MRIHTLLAVALSAAALVPAHAADSWTLAGVDNFYMHTPTPDSFTGLYRSQGMATDGKQWFFSWQYGLERANDNFDSLQRNSSLTLAGGLKPGIPAALLAQDLNHIGDIDYHNGVIYASLDSTAGYTKPHVALFNASDLSYTGQTYELGGTPANPNKDLASWVAVDARRGVGYGKEWQNGNTINVYNLDDWSFSHTITLAAPLSRIQGAKVIGDWLYMASDNDTQSIYRSNLLTGAVEEVLRLPQPLGDFEMEGLALREGANGALDMYIEQVVDPDRSNQSLTNPNLHLALYHYQLAPVPEPATYAMLLAGAGLLAMRRRRAKQG</sequence>
<proteinExistence type="predicted"/>
<organism evidence="3 4">
    <name type="scientific">Duganella vulcania</name>
    <dbReference type="NCBI Taxonomy" id="2692166"/>
    <lineage>
        <taxon>Bacteria</taxon>
        <taxon>Pseudomonadati</taxon>
        <taxon>Pseudomonadota</taxon>
        <taxon>Betaproteobacteria</taxon>
        <taxon>Burkholderiales</taxon>
        <taxon>Oxalobacteraceae</taxon>
        <taxon>Telluria group</taxon>
        <taxon>Duganella</taxon>
    </lineage>
</organism>
<accession>A0A845G8J0</accession>
<dbReference type="AlphaFoldDB" id="A0A845G8J0"/>
<comment type="caution">
    <text evidence="3">The sequence shown here is derived from an EMBL/GenBank/DDBJ whole genome shotgun (WGS) entry which is preliminary data.</text>
</comment>
<dbReference type="NCBIfam" id="TIGR02595">
    <property type="entry name" value="PEP_CTERM"/>
    <property type="match status" value="1"/>
</dbReference>
<feature type="chain" id="PRO_5032988665" evidence="1">
    <location>
        <begin position="22"/>
        <end position="324"/>
    </location>
</feature>
<reference evidence="3 4" key="1">
    <citation type="submission" date="2020-01" db="EMBL/GenBank/DDBJ databases">
        <title>Novel species isolated from a subtropical stream in China.</title>
        <authorList>
            <person name="Lu H."/>
        </authorList>
    </citation>
    <scope>NUCLEOTIDE SEQUENCE [LARGE SCALE GENOMIC DNA]</scope>
    <source>
        <strain evidence="3 4">FT82W</strain>
    </source>
</reference>
<dbReference type="Pfam" id="PF07589">
    <property type="entry name" value="PEP-CTERM"/>
    <property type="match status" value="1"/>
</dbReference>
<evidence type="ECO:0000313" key="4">
    <source>
        <dbReference type="Proteomes" id="UP000470302"/>
    </source>
</evidence>
<protein>
    <submittedName>
        <fullName evidence="3">PEP-CTERM sorting domain-containing protein</fullName>
    </submittedName>
</protein>
<dbReference type="EMBL" id="WWCW01000065">
    <property type="protein sequence ID" value="MYM89149.1"/>
    <property type="molecule type" value="Genomic_DNA"/>
</dbReference>
<evidence type="ECO:0000259" key="2">
    <source>
        <dbReference type="Pfam" id="PF07589"/>
    </source>
</evidence>
<gene>
    <name evidence="3" type="ORF">GTP91_18475</name>
</gene>
<evidence type="ECO:0000256" key="1">
    <source>
        <dbReference type="SAM" id="SignalP"/>
    </source>
</evidence>
<dbReference type="InterPro" id="IPR013424">
    <property type="entry name" value="Ice-binding_C"/>
</dbReference>
<feature type="signal peptide" evidence="1">
    <location>
        <begin position="1"/>
        <end position="21"/>
    </location>
</feature>
<dbReference type="Proteomes" id="UP000470302">
    <property type="component" value="Unassembled WGS sequence"/>
</dbReference>
<keyword evidence="1" id="KW-0732">Signal</keyword>
<evidence type="ECO:0000313" key="3">
    <source>
        <dbReference type="EMBL" id="MYM89149.1"/>
    </source>
</evidence>
<feature type="domain" description="Ice-binding protein C-terminal" evidence="2">
    <location>
        <begin position="297"/>
        <end position="320"/>
    </location>
</feature>
<dbReference type="SUPFAM" id="SSF63825">
    <property type="entry name" value="YWTD domain"/>
    <property type="match status" value="1"/>
</dbReference>
<dbReference type="RefSeq" id="WP_161098107.1">
    <property type="nucleotide sequence ID" value="NZ_WWCW01000065.1"/>
</dbReference>